<feature type="transmembrane region" description="Helical" evidence="1">
    <location>
        <begin position="167"/>
        <end position="186"/>
    </location>
</feature>
<dbReference type="EMBL" id="NVDG01000099">
    <property type="protein sequence ID" value="PFU37139.1"/>
    <property type="molecule type" value="Genomic_DNA"/>
</dbReference>
<comment type="caution">
    <text evidence="3">The sequence shown here is derived from an EMBL/GenBank/DDBJ whole genome shotgun (WGS) entry which is preliminary data.</text>
</comment>
<accession>A0A2B9DHL3</accession>
<feature type="transmembrane region" description="Helical" evidence="1">
    <location>
        <begin position="130"/>
        <end position="147"/>
    </location>
</feature>
<feature type="transmembrane region" description="Helical" evidence="1">
    <location>
        <begin position="236"/>
        <end position="257"/>
    </location>
</feature>
<dbReference type="AlphaFoldDB" id="A0A2B9DHL3"/>
<dbReference type="EMBL" id="NUHO01000272">
    <property type="protein sequence ID" value="PGM86966.1"/>
    <property type="molecule type" value="Genomic_DNA"/>
</dbReference>
<feature type="transmembrane region" description="Helical" evidence="1">
    <location>
        <begin position="264"/>
        <end position="283"/>
    </location>
</feature>
<evidence type="ECO:0008006" key="6">
    <source>
        <dbReference type="Google" id="ProtNLM"/>
    </source>
</evidence>
<dbReference type="PANTHER" id="PTHR34821">
    <property type="entry name" value="INNER MEMBRANE PROTEIN YDCZ"/>
    <property type="match status" value="1"/>
</dbReference>
<dbReference type="GO" id="GO:0005886">
    <property type="term" value="C:plasma membrane"/>
    <property type="evidence" value="ECO:0007669"/>
    <property type="project" value="TreeGrafter"/>
</dbReference>
<feature type="transmembrane region" description="Helical" evidence="1">
    <location>
        <begin position="32"/>
        <end position="57"/>
    </location>
</feature>
<evidence type="ECO:0000256" key="1">
    <source>
        <dbReference type="SAM" id="Phobius"/>
    </source>
</evidence>
<organism evidence="3 4">
    <name type="scientific">Bacillus cereus</name>
    <dbReference type="NCBI Taxonomy" id="1396"/>
    <lineage>
        <taxon>Bacteria</taxon>
        <taxon>Bacillati</taxon>
        <taxon>Bacillota</taxon>
        <taxon>Bacilli</taxon>
        <taxon>Bacillales</taxon>
        <taxon>Bacillaceae</taxon>
        <taxon>Bacillus</taxon>
        <taxon>Bacillus cereus group</taxon>
    </lineage>
</organism>
<evidence type="ECO:0000313" key="3">
    <source>
        <dbReference type="EMBL" id="PGM86966.1"/>
    </source>
</evidence>
<gene>
    <name evidence="3" type="ORF">CN958_31870</name>
    <name evidence="2" type="ORF">COK86_29810</name>
</gene>
<keyword evidence="1" id="KW-0812">Transmembrane</keyword>
<dbReference type="InterPro" id="IPR006750">
    <property type="entry name" value="YdcZ"/>
</dbReference>
<dbReference type="Proteomes" id="UP000222054">
    <property type="component" value="Unassembled WGS sequence"/>
</dbReference>
<evidence type="ECO:0000313" key="4">
    <source>
        <dbReference type="Proteomes" id="UP000222054"/>
    </source>
</evidence>
<dbReference type="Proteomes" id="UP000224076">
    <property type="component" value="Unassembled WGS sequence"/>
</dbReference>
<reference evidence="4 5" key="1">
    <citation type="submission" date="2017-09" db="EMBL/GenBank/DDBJ databases">
        <title>Large-scale bioinformatics analysis of Bacillus genomes uncovers conserved roles of natural products in bacterial physiology.</title>
        <authorList>
            <consortium name="Agbiome Team Llc"/>
            <person name="Bleich R.M."/>
            <person name="Grubbs K.J."/>
            <person name="Santa Maria K.C."/>
            <person name="Allen S.E."/>
            <person name="Farag S."/>
            <person name="Shank E.A."/>
            <person name="Bowers A."/>
        </authorList>
    </citation>
    <scope>NUCLEOTIDE SEQUENCE [LARGE SCALE GENOMIC DNA]</scope>
    <source>
        <strain evidence="3 4">AFS053130</strain>
        <strain evidence="2 5">AFS061806</strain>
    </source>
</reference>
<proteinExistence type="predicted"/>
<dbReference type="Pfam" id="PF04657">
    <property type="entry name" value="DMT_YdcZ"/>
    <property type="match status" value="2"/>
</dbReference>
<keyword evidence="1" id="KW-0472">Membrane</keyword>
<sequence length="313" mass="34066">MFTILLAISFGAIFAVQTAINAQLRKFVISPFLASMISFGVGLIFLLITLLISGSPLGIPLDLFLSQPIFIWLGGIGGAVALTTNILLFPKLGSVQTAIMPILGMTLMSMLIDNYGWFNSIQYSFGLNRIFGVVLVLIGVFLAIAIQETKNKKQPSQTDRESMLNQWIWRIVGIIAGMLLAIQIAINGQLGKVLHSSSQAAFVSFFVGTITLIIITGIMDRSYTNIKEPIKQSAPWWIWIGGILGGAYVLINVYLVNQIGNGQTVILTLFGQITGSLLVEQFGLLNSSKNRVKPIQIFGLIVMIAGVSLIRVF</sequence>
<evidence type="ECO:0000313" key="2">
    <source>
        <dbReference type="EMBL" id="PFU37139.1"/>
    </source>
</evidence>
<evidence type="ECO:0000313" key="5">
    <source>
        <dbReference type="Proteomes" id="UP000224076"/>
    </source>
</evidence>
<feature type="transmembrane region" description="Helical" evidence="1">
    <location>
        <begin position="295"/>
        <end position="312"/>
    </location>
</feature>
<keyword evidence="1" id="KW-1133">Transmembrane helix</keyword>
<name>A0A2B9DHL3_BACCE</name>
<feature type="transmembrane region" description="Helical" evidence="1">
    <location>
        <begin position="69"/>
        <end position="89"/>
    </location>
</feature>
<protein>
    <recommendedName>
        <fullName evidence="6">DMT family transporter</fullName>
    </recommendedName>
</protein>
<dbReference type="PANTHER" id="PTHR34821:SF2">
    <property type="entry name" value="INNER MEMBRANE PROTEIN YDCZ"/>
    <property type="match status" value="1"/>
</dbReference>
<feature type="transmembrane region" description="Helical" evidence="1">
    <location>
        <begin position="95"/>
        <end position="118"/>
    </location>
</feature>
<dbReference type="RefSeq" id="WP_098498604.1">
    <property type="nucleotide sequence ID" value="NZ_NUHO01000272.1"/>
</dbReference>
<feature type="transmembrane region" description="Helical" evidence="1">
    <location>
        <begin position="198"/>
        <end position="216"/>
    </location>
</feature>